<protein>
    <submittedName>
        <fullName evidence="1">Uncharacterized protein</fullName>
    </submittedName>
</protein>
<gene>
    <name evidence="1" type="ORF">GMST_22860</name>
</gene>
<evidence type="ECO:0000313" key="1">
    <source>
        <dbReference type="EMBL" id="GFO59961.1"/>
    </source>
</evidence>
<organism evidence="1 2">
    <name type="scientific">Geomonas silvestris</name>
    <dbReference type="NCBI Taxonomy" id="2740184"/>
    <lineage>
        <taxon>Bacteria</taxon>
        <taxon>Pseudomonadati</taxon>
        <taxon>Thermodesulfobacteriota</taxon>
        <taxon>Desulfuromonadia</taxon>
        <taxon>Geobacterales</taxon>
        <taxon>Geobacteraceae</taxon>
        <taxon>Geomonas</taxon>
    </lineage>
</organism>
<dbReference type="GO" id="GO:0004540">
    <property type="term" value="F:RNA nuclease activity"/>
    <property type="evidence" value="ECO:0007669"/>
    <property type="project" value="InterPro"/>
</dbReference>
<proteinExistence type="predicted"/>
<evidence type="ECO:0000313" key="2">
    <source>
        <dbReference type="Proteomes" id="UP000556026"/>
    </source>
</evidence>
<dbReference type="AlphaFoldDB" id="A0A6V8MJ02"/>
<dbReference type="Pfam" id="PF11663">
    <property type="entry name" value="Toxin_YhaV"/>
    <property type="match status" value="1"/>
</dbReference>
<keyword evidence="2" id="KW-1185">Reference proteome</keyword>
<dbReference type="GO" id="GO:0110001">
    <property type="term" value="C:toxin-antitoxin complex"/>
    <property type="evidence" value="ECO:0007669"/>
    <property type="project" value="InterPro"/>
</dbReference>
<sequence>MISQTQIEFLQAFAELNRFSRREPSQRMKLSKYRNLAQSLLRRDEMCGYTLLGLLACLERDIPAMHEHHKRALELEESCFSLIYYAVSLEKSCLWSEAIRYGLIALDYDPHNGKIFEAILKLVPLSGRITLYQRLLAQWQTANCGVPHTCHLDAVIMLELLTRHELKERDLKEMLDALGAALSESNLVLDNFRYEIVTRPRQAPFLHFRFIVPDDLAVASYEDAVDAHLARTFYHPRLTDAFSFSFENAAVYELYASMEQELALVGEELRVPDPEKLQLIEELVAGGGAVTGAEPKLSRLRFHAVFEMVLDELVAVVAKEKQRDPGNYRKSPQTRLLARIYRALRQEIPGDPQHASYYQGRSEGHSYQYWKRAKPCDKYRLFFKHLKEEDLVVFTWITSEISAAKYRSQMNTHRAVRQGITLEPRPAPESVPALEPQKVDLFL</sequence>
<dbReference type="Proteomes" id="UP000556026">
    <property type="component" value="Unassembled WGS sequence"/>
</dbReference>
<dbReference type="RefSeq" id="WP_246399420.1">
    <property type="nucleotide sequence ID" value="NZ_BLXX01000006.1"/>
</dbReference>
<dbReference type="InterPro" id="IPR021679">
    <property type="entry name" value="Toxin_endonuclease_YhaV"/>
</dbReference>
<reference evidence="2" key="1">
    <citation type="submission" date="2020-06" db="EMBL/GenBank/DDBJ databases">
        <title>Draft genomic sequence of Geomonas sp. Red330.</title>
        <authorList>
            <person name="Itoh H."/>
            <person name="Zhenxing X."/>
            <person name="Ushijima N."/>
            <person name="Masuda Y."/>
            <person name="Shiratori Y."/>
            <person name="Senoo K."/>
        </authorList>
    </citation>
    <scope>NUCLEOTIDE SEQUENCE [LARGE SCALE GENOMIC DNA]</scope>
    <source>
        <strain evidence="2">Red330</strain>
    </source>
</reference>
<name>A0A6V8MJ02_9BACT</name>
<dbReference type="EMBL" id="BLXX01000006">
    <property type="protein sequence ID" value="GFO59961.1"/>
    <property type="molecule type" value="Genomic_DNA"/>
</dbReference>
<accession>A0A6V8MJ02</accession>
<comment type="caution">
    <text evidence="1">The sequence shown here is derived from an EMBL/GenBank/DDBJ whole genome shotgun (WGS) entry which is preliminary data.</text>
</comment>